<reference evidence="1 2" key="1">
    <citation type="journal article" date="2018" name="Mol. Biol. Evol.">
        <title>Broad Genomic Sampling Reveals a Smut Pathogenic Ancestry of the Fungal Clade Ustilaginomycotina.</title>
        <authorList>
            <person name="Kijpornyongpan T."/>
            <person name="Mondo S.J."/>
            <person name="Barry K."/>
            <person name="Sandor L."/>
            <person name="Lee J."/>
            <person name="Lipzen A."/>
            <person name="Pangilinan J."/>
            <person name="LaButti K."/>
            <person name="Hainaut M."/>
            <person name="Henrissat B."/>
            <person name="Grigoriev I.V."/>
            <person name="Spatafora J.W."/>
            <person name="Aime M.C."/>
        </authorList>
    </citation>
    <scope>NUCLEOTIDE SEQUENCE [LARGE SCALE GENOMIC DNA]</scope>
    <source>
        <strain evidence="1 2">SA 807</strain>
    </source>
</reference>
<accession>A0ACD0NTA1</accession>
<sequence length="155" mass="17668">MFKPTQALFSKASRLPLNSKKGNKDFYKGTRTGNIMMRKRIATSDRTGKQLYDKNGREMSWTKMTNRIDESRVPSYIVPPGLAETPLRPYVFMGEALEGGVPKRPDPGMPSYPRMGKEGFNGVYYRTIVEEMLAKRAVKDEQIKDGLLIDDKSKR</sequence>
<evidence type="ECO:0000313" key="2">
    <source>
        <dbReference type="Proteomes" id="UP000245626"/>
    </source>
</evidence>
<proteinExistence type="predicted"/>
<evidence type="ECO:0000313" key="1">
    <source>
        <dbReference type="EMBL" id="PWN49073.1"/>
    </source>
</evidence>
<protein>
    <submittedName>
        <fullName evidence="1">Uncharacterized protein</fullName>
    </submittedName>
</protein>
<dbReference type="Proteomes" id="UP000245626">
    <property type="component" value="Unassembled WGS sequence"/>
</dbReference>
<name>A0ACD0NTA1_9BASI</name>
<organism evidence="1 2">
    <name type="scientific">Violaceomyces palustris</name>
    <dbReference type="NCBI Taxonomy" id="1673888"/>
    <lineage>
        <taxon>Eukaryota</taxon>
        <taxon>Fungi</taxon>
        <taxon>Dikarya</taxon>
        <taxon>Basidiomycota</taxon>
        <taxon>Ustilaginomycotina</taxon>
        <taxon>Ustilaginomycetes</taxon>
        <taxon>Violaceomycetales</taxon>
        <taxon>Violaceomycetaceae</taxon>
        <taxon>Violaceomyces</taxon>
    </lineage>
</organism>
<keyword evidence="2" id="KW-1185">Reference proteome</keyword>
<dbReference type="EMBL" id="KZ820101">
    <property type="protein sequence ID" value="PWN49073.1"/>
    <property type="molecule type" value="Genomic_DNA"/>
</dbReference>
<gene>
    <name evidence="1" type="ORF">IE53DRAFT_388726</name>
</gene>